<dbReference type="RefSeq" id="WP_206706526.1">
    <property type="nucleotide sequence ID" value="NZ_CP059066.1"/>
</dbReference>
<evidence type="ECO:0000313" key="1">
    <source>
        <dbReference type="EMBL" id="QSQ09166.1"/>
    </source>
</evidence>
<reference evidence="1" key="1">
    <citation type="submission" date="2020-07" db="EMBL/GenBank/DDBJ databases">
        <title>Koleobacter methoxysyntrophicus gen. nov., sp. nov., a novel anaerobic bacterium isolated from deep subsurface oil field and proposal of Koleobacterales ord. nov. in the phylum Firmicutes.</title>
        <authorList>
            <person name="Sakamoto S."/>
            <person name="Tamaki H."/>
        </authorList>
    </citation>
    <scope>NUCLEOTIDE SEQUENCE</scope>
    <source>
        <strain evidence="1">NRmbB1</strain>
    </source>
</reference>
<dbReference type="KEGG" id="kme:H0A61_01525"/>
<dbReference type="AlphaFoldDB" id="A0A8A0RPN0"/>
<evidence type="ECO:0000313" key="2">
    <source>
        <dbReference type="Proteomes" id="UP000662904"/>
    </source>
</evidence>
<accession>A0A8A0RPN0</accession>
<organism evidence="1 2">
    <name type="scientific">Koleobacter methoxysyntrophicus</name>
    <dbReference type="NCBI Taxonomy" id="2751313"/>
    <lineage>
        <taxon>Bacteria</taxon>
        <taxon>Bacillati</taxon>
        <taxon>Bacillota</taxon>
        <taxon>Clostridia</taxon>
        <taxon>Koleobacterales</taxon>
        <taxon>Koleobacteraceae</taxon>
        <taxon>Koleobacter</taxon>
    </lineage>
</organism>
<proteinExistence type="predicted"/>
<protein>
    <recommendedName>
        <fullName evidence="3">Transposase</fullName>
    </recommendedName>
</protein>
<sequence length="129" mass="15424">MEVTRVIAIQLNPTKEQQIIIGHLTYSASKLWNVANYNIKQGNIKLKKLKSMLKKDFWYKNLHSQSAQAVLEKLKIAWENCYKKYTKEPRFQPKRNNRVQIHKPNLSQRCGERHKPLFLHIIQQRYLLP</sequence>
<name>A0A8A0RPN0_9FIRM</name>
<dbReference type="Proteomes" id="UP000662904">
    <property type="component" value="Chromosome"/>
</dbReference>
<gene>
    <name evidence="1" type="ORF">H0A61_01525</name>
</gene>
<dbReference type="EMBL" id="CP059066">
    <property type="protein sequence ID" value="QSQ09166.1"/>
    <property type="molecule type" value="Genomic_DNA"/>
</dbReference>
<keyword evidence="2" id="KW-1185">Reference proteome</keyword>
<evidence type="ECO:0008006" key="3">
    <source>
        <dbReference type="Google" id="ProtNLM"/>
    </source>
</evidence>